<dbReference type="InterPro" id="IPR013762">
    <property type="entry name" value="Integrase-like_cat_sf"/>
</dbReference>
<evidence type="ECO:0000259" key="2">
    <source>
        <dbReference type="PROSITE" id="PS51898"/>
    </source>
</evidence>
<dbReference type="PROSITE" id="PS51898">
    <property type="entry name" value="TYR_RECOMBINASE"/>
    <property type="match status" value="1"/>
</dbReference>
<organism evidence="3">
    <name type="scientific">Phenylobacterium glaciei</name>
    <dbReference type="NCBI Taxonomy" id="2803784"/>
    <lineage>
        <taxon>Bacteria</taxon>
        <taxon>Pseudomonadati</taxon>
        <taxon>Pseudomonadota</taxon>
        <taxon>Alphaproteobacteria</taxon>
        <taxon>Caulobacterales</taxon>
        <taxon>Caulobacteraceae</taxon>
        <taxon>Phenylobacterium</taxon>
    </lineage>
</organism>
<dbReference type="SUPFAM" id="SSF56349">
    <property type="entry name" value="DNA breaking-rejoining enzymes"/>
    <property type="match status" value="1"/>
</dbReference>
<sequence>MIKRNAENERVKRDYLIWMREARGRSEETLDIAAAAIDRFQTHTGYKAFKTFRPEQATSFKADLSRQTSPASGKPLSKATLYGTLKGVQAFFEWLSREPGYRQAVRMSDAEYFTLNRNDARVATATRERPSPSLEQVRHVLSVMPTTTTLERRDRALIAFILLTGMRDAAVISLKLKRLDIGRKQVSQDARDVKTKAAKTFASHFFPVGEDVELIVREWVEELTQTHLFGPDDPVFPPPGSVWTPWANSRPPASAGITGLSPIRCGRSSGRPSRRRACPTSIRTACAAPSCAWPMTSNCRRAS</sequence>
<protein>
    <submittedName>
        <fullName evidence="3">Site-specific integrase</fullName>
    </submittedName>
</protein>
<accession>A0A974P5A0</accession>
<proteinExistence type="predicted"/>
<dbReference type="InterPro" id="IPR011010">
    <property type="entry name" value="DNA_brk_join_enz"/>
</dbReference>
<dbReference type="GO" id="GO:0015074">
    <property type="term" value="P:DNA integration"/>
    <property type="evidence" value="ECO:0007669"/>
    <property type="project" value="InterPro"/>
</dbReference>
<dbReference type="Gene3D" id="1.10.443.10">
    <property type="entry name" value="Intergrase catalytic core"/>
    <property type="match status" value="1"/>
</dbReference>
<dbReference type="AlphaFoldDB" id="A0A974P5A0"/>
<dbReference type="EMBL" id="CP068570">
    <property type="protein sequence ID" value="QQZ50669.1"/>
    <property type="molecule type" value="Genomic_DNA"/>
</dbReference>
<dbReference type="GO" id="GO:0006310">
    <property type="term" value="P:DNA recombination"/>
    <property type="evidence" value="ECO:0007669"/>
    <property type="project" value="UniProtKB-KW"/>
</dbReference>
<dbReference type="GO" id="GO:0003677">
    <property type="term" value="F:DNA binding"/>
    <property type="evidence" value="ECO:0007669"/>
    <property type="project" value="InterPro"/>
</dbReference>
<name>A0A974P5A0_9CAUL</name>
<evidence type="ECO:0000256" key="1">
    <source>
        <dbReference type="ARBA" id="ARBA00023172"/>
    </source>
</evidence>
<keyword evidence="1" id="KW-0233">DNA recombination</keyword>
<feature type="domain" description="Tyr recombinase" evidence="2">
    <location>
        <begin position="127"/>
        <end position="303"/>
    </location>
</feature>
<reference evidence="3" key="1">
    <citation type="submission" date="2021-01" db="EMBL/GenBank/DDBJ databases">
        <title>Genome sequence of Phenylobacterium sp. 20VBR1 isolated from a valley glaceir, Ny-Alesund, Svalbard.</title>
        <authorList>
            <person name="Thomas F.A."/>
            <person name="Krishnan K.P."/>
            <person name="Sinha R.K."/>
        </authorList>
    </citation>
    <scope>NUCLEOTIDE SEQUENCE</scope>
    <source>
        <strain evidence="3">20VBR1</strain>
    </source>
</reference>
<dbReference type="InterPro" id="IPR002104">
    <property type="entry name" value="Integrase_catalytic"/>
</dbReference>
<evidence type="ECO:0000313" key="3">
    <source>
        <dbReference type="EMBL" id="QQZ50669.1"/>
    </source>
</evidence>
<gene>
    <name evidence="3" type="ORF">JKL49_04165</name>
</gene>